<dbReference type="Pfam" id="PF00753">
    <property type="entry name" value="Lactamase_B"/>
    <property type="match status" value="1"/>
</dbReference>
<dbReference type="InterPro" id="IPR051013">
    <property type="entry name" value="MBL_superfamily_lactonases"/>
</dbReference>
<dbReference type="CDD" id="cd16281">
    <property type="entry name" value="metallo-hydrolase-like_MBL-fold"/>
    <property type="match status" value="1"/>
</dbReference>
<organism evidence="6 7">
    <name type="scientific">Chlorobium ferrooxidans DSM 13031</name>
    <dbReference type="NCBI Taxonomy" id="377431"/>
    <lineage>
        <taxon>Bacteria</taxon>
        <taxon>Pseudomonadati</taxon>
        <taxon>Chlorobiota</taxon>
        <taxon>Chlorobiia</taxon>
        <taxon>Chlorobiales</taxon>
        <taxon>Chlorobiaceae</taxon>
        <taxon>Chlorobium/Pelodictyon group</taxon>
        <taxon>Chlorobium</taxon>
    </lineage>
</organism>
<keyword evidence="4" id="KW-0862">Zinc</keyword>
<protein>
    <submittedName>
        <fullName evidence="6">Beta-lactamase-like</fullName>
    </submittedName>
</protein>
<reference evidence="6 7" key="1">
    <citation type="submission" date="2006-07" db="EMBL/GenBank/DDBJ databases">
        <title>Annotation of the draft genome assembly of Chlorobium ferroxidans DSM 13031.</title>
        <authorList>
            <consortium name="US DOE Joint Genome Institute (JGI-ORNL)"/>
            <person name="Larimer F."/>
            <person name="Land M."/>
            <person name="Hauser L."/>
        </authorList>
    </citation>
    <scope>NUCLEOTIDE SEQUENCE [LARGE SCALE GENOMIC DNA]</scope>
    <source>
        <strain evidence="6 7">DSM 13031</strain>
    </source>
</reference>
<evidence type="ECO:0000256" key="2">
    <source>
        <dbReference type="ARBA" id="ARBA00022723"/>
    </source>
</evidence>
<comment type="caution">
    <text evidence="6">The sequence shown here is derived from an EMBL/GenBank/DDBJ whole genome shotgun (WGS) entry which is preliminary data.</text>
</comment>
<reference evidence="6 7" key="2">
    <citation type="submission" date="2006-07" db="EMBL/GenBank/DDBJ databases">
        <title>Sequencing of the draft genome and assembly of Chlorobium ferroxidans DSM 13031.</title>
        <authorList>
            <consortium name="US DOE Joint Genome Institute (JGI-PGF)"/>
            <person name="Copeland A."/>
            <person name="Lucas S."/>
            <person name="Lapidus A."/>
            <person name="Barry K."/>
            <person name="Glavina del Rio T."/>
            <person name="Dalin E."/>
            <person name="Tice H."/>
            <person name="Bruce D."/>
            <person name="Pitluck S."/>
            <person name="Richardson P."/>
        </authorList>
    </citation>
    <scope>NUCLEOTIDE SEQUENCE [LARGE SCALE GENOMIC DNA]</scope>
    <source>
        <strain evidence="6 7">DSM 13031</strain>
    </source>
</reference>
<dbReference type="EMBL" id="AASE01000004">
    <property type="protein sequence ID" value="EAT59464.1"/>
    <property type="molecule type" value="Genomic_DNA"/>
</dbReference>
<keyword evidence="7" id="KW-1185">Reference proteome</keyword>
<evidence type="ECO:0000256" key="1">
    <source>
        <dbReference type="ARBA" id="ARBA00007749"/>
    </source>
</evidence>
<dbReference type="Proteomes" id="UP000004162">
    <property type="component" value="Unassembled WGS sequence"/>
</dbReference>
<dbReference type="SMART" id="SM00849">
    <property type="entry name" value="Lactamase_B"/>
    <property type="match status" value="1"/>
</dbReference>
<sequence length="302" mass="33508">MRSDLNSILAPDSSSAQFIYIQMMQIGDYHLYSLDVQDFALDGGAMFGVVPKVMWEKFAPADHLNRINLKARVLLIAGKGRHILVDTGMGTAWPDKLRSIYALSDCRLQAELKAVGLEITSITDVIYTHLHFDHVGGAFRQGADKLEPLFPDARHYVQRENYLSALKPNPKERVSYSSAFIEAFGRLSGLELLDGPRVLFPGIELFSSNGHTKGQQLVRVSGAEGSLVHTADLIPSSAHLPSSWVMGYDIEPLTVIEEKTALLHHASEEREMLFFGHDPSHQAATLRRDDKGAVVVDKFIDL</sequence>
<dbReference type="InterPro" id="IPR036866">
    <property type="entry name" value="RibonucZ/Hydroxyglut_hydro"/>
</dbReference>
<dbReference type="GO" id="GO:0046872">
    <property type="term" value="F:metal ion binding"/>
    <property type="evidence" value="ECO:0007669"/>
    <property type="project" value="UniProtKB-KW"/>
</dbReference>
<dbReference type="InterPro" id="IPR001279">
    <property type="entry name" value="Metallo-B-lactamas"/>
</dbReference>
<evidence type="ECO:0000313" key="7">
    <source>
        <dbReference type="Proteomes" id="UP000004162"/>
    </source>
</evidence>
<feature type="domain" description="Metallo-beta-lactamase" evidence="5">
    <location>
        <begin position="70"/>
        <end position="277"/>
    </location>
</feature>
<dbReference type="Gene3D" id="3.60.15.10">
    <property type="entry name" value="Ribonuclease Z/Hydroxyacylglutathione hydrolase-like"/>
    <property type="match status" value="1"/>
</dbReference>
<dbReference type="RefSeq" id="WP_006365892.1">
    <property type="nucleotide sequence ID" value="NZ_AASE01000004.1"/>
</dbReference>
<dbReference type="GO" id="GO:0016787">
    <property type="term" value="F:hydrolase activity"/>
    <property type="evidence" value="ECO:0007669"/>
    <property type="project" value="UniProtKB-KW"/>
</dbReference>
<evidence type="ECO:0000256" key="3">
    <source>
        <dbReference type="ARBA" id="ARBA00022801"/>
    </source>
</evidence>
<proteinExistence type="inferred from homology"/>
<evidence type="ECO:0000259" key="5">
    <source>
        <dbReference type="SMART" id="SM00849"/>
    </source>
</evidence>
<evidence type="ECO:0000256" key="4">
    <source>
        <dbReference type="ARBA" id="ARBA00022833"/>
    </source>
</evidence>
<dbReference type="PANTHER" id="PTHR42978">
    <property type="entry name" value="QUORUM-QUENCHING LACTONASE YTNP-RELATED-RELATED"/>
    <property type="match status" value="1"/>
</dbReference>
<dbReference type="SUPFAM" id="SSF56281">
    <property type="entry name" value="Metallo-hydrolase/oxidoreductase"/>
    <property type="match status" value="1"/>
</dbReference>
<accession>Q0YT00</accession>
<dbReference type="AlphaFoldDB" id="Q0YT00"/>
<evidence type="ECO:0000313" key="6">
    <source>
        <dbReference type="EMBL" id="EAT59464.1"/>
    </source>
</evidence>
<name>Q0YT00_9CHLB</name>
<gene>
    <name evidence="6" type="ORF">CferDRAFT_1391</name>
</gene>
<keyword evidence="3" id="KW-0378">Hydrolase</keyword>
<keyword evidence="2" id="KW-0479">Metal-binding</keyword>
<comment type="similarity">
    <text evidence="1">Belongs to the metallo-beta-lactamase superfamily.</text>
</comment>
<dbReference type="PANTHER" id="PTHR42978:SF6">
    <property type="entry name" value="QUORUM-QUENCHING LACTONASE YTNP-RELATED"/>
    <property type="match status" value="1"/>
</dbReference>